<protein>
    <submittedName>
        <fullName evidence="1">Uncharacterized protein</fullName>
    </submittedName>
</protein>
<feature type="non-terminal residue" evidence="1">
    <location>
        <position position="120"/>
    </location>
</feature>
<gene>
    <name evidence="1" type="ORF">V5O48_015258</name>
</gene>
<evidence type="ECO:0000313" key="1">
    <source>
        <dbReference type="EMBL" id="KAL0566746.1"/>
    </source>
</evidence>
<dbReference type="EMBL" id="JBAHYK010001791">
    <property type="protein sequence ID" value="KAL0566746.1"/>
    <property type="molecule type" value="Genomic_DNA"/>
</dbReference>
<proteinExistence type="predicted"/>
<accession>A0ABR3EV12</accession>
<comment type="caution">
    <text evidence="1">The sequence shown here is derived from an EMBL/GenBank/DDBJ whole genome shotgun (WGS) entry which is preliminary data.</text>
</comment>
<evidence type="ECO:0000313" key="2">
    <source>
        <dbReference type="Proteomes" id="UP001465976"/>
    </source>
</evidence>
<dbReference type="Proteomes" id="UP001465976">
    <property type="component" value="Unassembled WGS sequence"/>
</dbReference>
<organism evidence="1 2">
    <name type="scientific">Marasmius crinis-equi</name>
    <dbReference type="NCBI Taxonomy" id="585013"/>
    <lineage>
        <taxon>Eukaryota</taxon>
        <taxon>Fungi</taxon>
        <taxon>Dikarya</taxon>
        <taxon>Basidiomycota</taxon>
        <taxon>Agaricomycotina</taxon>
        <taxon>Agaricomycetes</taxon>
        <taxon>Agaricomycetidae</taxon>
        <taxon>Agaricales</taxon>
        <taxon>Marasmiineae</taxon>
        <taxon>Marasmiaceae</taxon>
        <taxon>Marasmius</taxon>
    </lineage>
</organism>
<keyword evidence="2" id="KW-1185">Reference proteome</keyword>
<sequence>MSNYFSNAREFTLNNPNFSNVEGDQYIYNTYTTTVTTAQHKSRLRNQGNEEEEGEFEQYYEVKRADVELNRTICSHRPDESWRERRFDCEKTFFAGEIARGDGQSSGLMVVGYEGREAQE</sequence>
<reference evidence="1 2" key="1">
    <citation type="submission" date="2024-02" db="EMBL/GenBank/DDBJ databases">
        <title>A draft genome for the cacao thread blight pathogen Marasmius crinis-equi.</title>
        <authorList>
            <person name="Cohen S.P."/>
            <person name="Baruah I.K."/>
            <person name="Amoako-Attah I."/>
            <person name="Bukari Y."/>
            <person name="Meinhardt L.W."/>
            <person name="Bailey B.A."/>
        </authorList>
    </citation>
    <scope>NUCLEOTIDE SEQUENCE [LARGE SCALE GENOMIC DNA]</scope>
    <source>
        <strain evidence="1 2">GH-76</strain>
    </source>
</reference>
<name>A0ABR3EV12_9AGAR</name>